<evidence type="ECO:0000313" key="4">
    <source>
        <dbReference type="Proteomes" id="UP001259659"/>
    </source>
</evidence>
<dbReference type="SUPFAM" id="SSF51735">
    <property type="entry name" value="NAD(P)-binding Rossmann-fold domains"/>
    <property type="match status" value="1"/>
</dbReference>
<proteinExistence type="inferred from homology"/>
<sequence length="339" mass="38438">MHSANSERVFITGIAGFLGSHLADAFIEQGYDVAGNDNFVGGYESNIPEQADFYHVDCTDVWEMKSAMEGADIVYHTAALAYEGLSVFAPSRINRSIYQATSATLSAAADVGVDRFVFCSSMSRYGENETPFTEEMEPRPQDPYAVSKVAAEEMVELMAEIHDFEYVIAVPHNIIGPRQRYDDPFRNVAAIFINRMLQGKQPIIYGDGEQKRCFTFIQDDVRPLQKLAYYDNVTGEAINIGPDDEFITINHLAETIADLLEFDLDPIYKPDRPQEVKLANCSADKARRLLDYEAQYTLREGLQEMIDWIDERGAKEFDYHLECEIVNEQTPETWTNELI</sequence>
<dbReference type="InterPro" id="IPR036291">
    <property type="entry name" value="NAD(P)-bd_dom_sf"/>
</dbReference>
<dbReference type="InterPro" id="IPR001509">
    <property type="entry name" value="Epimerase_deHydtase"/>
</dbReference>
<evidence type="ECO:0000256" key="1">
    <source>
        <dbReference type="ARBA" id="ARBA00007637"/>
    </source>
</evidence>
<dbReference type="RefSeq" id="WP_310921158.1">
    <property type="nucleotide sequence ID" value="NZ_JAMQON010000006.1"/>
</dbReference>
<dbReference type="PANTHER" id="PTHR43000">
    <property type="entry name" value="DTDP-D-GLUCOSE 4,6-DEHYDRATASE-RELATED"/>
    <property type="match status" value="1"/>
</dbReference>
<dbReference type="Gene3D" id="3.40.50.720">
    <property type="entry name" value="NAD(P)-binding Rossmann-like Domain"/>
    <property type="match status" value="1"/>
</dbReference>
<evidence type="ECO:0000313" key="3">
    <source>
        <dbReference type="EMBL" id="MDS0261336.1"/>
    </source>
</evidence>
<accession>A0ABU2FHX6</accession>
<gene>
    <name evidence="3" type="ORF">NDI56_18200</name>
</gene>
<reference evidence="3 4" key="1">
    <citation type="submission" date="2022-06" db="EMBL/GenBank/DDBJ databases">
        <title>Haloarcula sp. a new haloarchaeum isolate from saline soil.</title>
        <authorList>
            <person name="Strakova D."/>
            <person name="Galisteo C."/>
            <person name="Sanchez-Porro C."/>
            <person name="Ventosa A."/>
        </authorList>
    </citation>
    <scope>NUCLEOTIDE SEQUENCE [LARGE SCALE GENOMIC DNA]</scope>
    <source>
        <strain evidence="3 4">S1CR25-12</strain>
    </source>
</reference>
<feature type="domain" description="NAD-dependent epimerase/dehydratase" evidence="2">
    <location>
        <begin position="9"/>
        <end position="241"/>
    </location>
</feature>
<protein>
    <submittedName>
        <fullName evidence="3">NAD-dependent epimerase/dehydratase family protein</fullName>
    </submittedName>
</protein>
<dbReference type="EMBL" id="JAMQON010000006">
    <property type="protein sequence ID" value="MDS0261336.1"/>
    <property type="molecule type" value="Genomic_DNA"/>
</dbReference>
<dbReference type="Gene3D" id="3.90.25.10">
    <property type="entry name" value="UDP-galactose 4-epimerase, domain 1"/>
    <property type="match status" value="1"/>
</dbReference>
<comment type="similarity">
    <text evidence="1">Belongs to the NAD(P)-dependent epimerase/dehydratase family.</text>
</comment>
<organism evidence="3 4">
    <name type="scientific">Haloarcula saliterrae</name>
    <dbReference type="NCBI Taxonomy" id="2950534"/>
    <lineage>
        <taxon>Archaea</taxon>
        <taxon>Methanobacteriati</taxon>
        <taxon>Methanobacteriota</taxon>
        <taxon>Stenosarchaea group</taxon>
        <taxon>Halobacteria</taxon>
        <taxon>Halobacteriales</taxon>
        <taxon>Haloarculaceae</taxon>
        <taxon>Haloarcula</taxon>
    </lineage>
</organism>
<dbReference type="Proteomes" id="UP001259659">
    <property type="component" value="Unassembled WGS sequence"/>
</dbReference>
<comment type="caution">
    <text evidence="3">The sequence shown here is derived from an EMBL/GenBank/DDBJ whole genome shotgun (WGS) entry which is preliminary data.</text>
</comment>
<keyword evidence="4" id="KW-1185">Reference proteome</keyword>
<evidence type="ECO:0000259" key="2">
    <source>
        <dbReference type="Pfam" id="PF01370"/>
    </source>
</evidence>
<dbReference type="Pfam" id="PF01370">
    <property type="entry name" value="Epimerase"/>
    <property type="match status" value="1"/>
</dbReference>
<name>A0ABU2FHX6_9EURY</name>